<proteinExistence type="predicted"/>
<dbReference type="InterPro" id="IPR021647">
    <property type="entry name" value="CusF_Ec"/>
</dbReference>
<accession>A0A7X6DHW6</accession>
<reference evidence="2 3" key="1">
    <citation type="journal article" date="2020" name="Nature">
        <title>Bacterial chemolithoautotrophy via manganese oxidation.</title>
        <authorList>
            <person name="Yu H."/>
            <person name="Leadbetter J.R."/>
        </authorList>
    </citation>
    <scope>NUCLEOTIDE SEQUENCE [LARGE SCALE GENOMIC DNA]</scope>
    <source>
        <strain evidence="2 3">RBP-1</strain>
    </source>
</reference>
<dbReference type="InterPro" id="IPR042230">
    <property type="entry name" value="CusF_sf"/>
</dbReference>
<protein>
    <submittedName>
        <fullName evidence="2">Copper-binding protein</fullName>
    </submittedName>
</protein>
<dbReference type="EMBL" id="VTOX01000006">
    <property type="protein sequence ID" value="NKE67471.1"/>
    <property type="molecule type" value="Genomic_DNA"/>
</dbReference>
<comment type="caution">
    <text evidence="2">The sequence shown here is derived from an EMBL/GenBank/DDBJ whole genome shotgun (WGS) entry which is preliminary data.</text>
</comment>
<evidence type="ECO:0000256" key="1">
    <source>
        <dbReference type="SAM" id="MobiDB-lite"/>
    </source>
</evidence>
<evidence type="ECO:0000313" key="3">
    <source>
        <dbReference type="Proteomes" id="UP000521868"/>
    </source>
</evidence>
<sequence>MAAASLPARAQSHAHGHDAPAKAVKVADTAGELSEGEVRKVDKAGKKITLRHGPLKNLDMPPMTMVFQVGDPAMLDKVKAGDKVRFVAANPGGKLTITRIEAAR</sequence>
<dbReference type="AlphaFoldDB" id="A0A7X6DHW6"/>
<name>A0A7X6DHW6_9BURK</name>
<organism evidence="2 3">
    <name type="scientific">Ramlibacter lithotrophicus</name>
    <dbReference type="NCBI Taxonomy" id="2606681"/>
    <lineage>
        <taxon>Bacteria</taxon>
        <taxon>Pseudomonadati</taxon>
        <taxon>Pseudomonadota</taxon>
        <taxon>Betaproteobacteria</taxon>
        <taxon>Burkholderiales</taxon>
        <taxon>Comamonadaceae</taxon>
        <taxon>Ramlibacter</taxon>
    </lineage>
</organism>
<evidence type="ECO:0000313" key="2">
    <source>
        <dbReference type="EMBL" id="NKE67471.1"/>
    </source>
</evidence>
<dbReference type="Proteomes" id="UP000521868">
    <property type="component" value="Unassembled WGS sequence"/>
</dbReference>
<dbReference type="Gene3D" id="2.40.50.320">
    <property type="entry name" value="Copper binding periplasmic protein CusF"/>
    <property type="match status" value="1"/>
</dbReference>
<feature type="region of interest" description="Disordered" evidence="1">
    <location>
        <begin position="1"/>
        <end position="22"/>
    </location>
</feature>
<dbReference type="Pfam" id="PF11604">
    <property type="entry name" value="CusF_Ec"/>
    <property type="match status" value="1"/>
</dbReference>
<keyword evidence="3" id="KW-1185">Reference proteome</keyword>
<gene>
    <name evidence="2" type="ORF">RAMLITH_16730</name>
</gene>